<evidence type="ECO:0000256" key="2">
    <source>
        <dbReference type="ARBA" id="ARBA00022692"/>
    </source>
</evidence>
<reference evidence="7" key="1">
    <citation type="submission" date="2021-06" db="EMBL/GenBank/DDBJ databases">
        <authorList>
            <person name="Kallberg Y."/>
            <person name="Tangrot J."/>
            <person name="Rosling A."/>
        </authorList>
    </citation>
    <scope>NUCLEOTIDE SEQUENCE</scope>
    <source>
        <strain evidence="7">AZ414A</strain>
    </source>
</reference>
<dbReference type="Pfam" id="PF07738">
    <property type="entry name" value="Sad1_UNC"/>
    <property type="match status" value="1"/>
</dbReference>
<dbReference type="GO" id="GO:0012505">
    <property type="term" value="C:endomembrane system"/>
    <property type="evidence" value="ECO:0007669"/>
    <property type="project" value="UniProtKB-SubCell"/>
</dbReference>
<dbReference type="Proteomes" id="UP000789706">
    <property type="component" value="Unassembled WGS sequence"/>
</dbReference>
<keyword evidence="8" id="KW-1185">Reference proteome</keyword>
<gene>
    <name evidence="7" type="ORF">DEBURN_LOCUS3439</name>
</gene>
<protein>
    <submittedName>
        <fullName evidence="7">11003_t:CDS:1</fullName>
    </submittedName>
</protein>
<dbReference type="GO" id="GO:0034975">
    <property type="term" value="P:protein folding in endoplasmic reticulum"/>
    <property type="evidence" value="ECO:0007669"/>
    <property type="project" value="TreeGrafter"/>
</dbReference>
<name>A0A9N8W4F8_9GLOM</name>
<dbReference type="OrthoDB" id="266334at2759"/>
<keyword evidence="4 5" id="KW-0472">Membrane</keyword>
<feature type="transmembrane region" description="Helical" evidence="5">
    <location>
        <begin position="242"/>
        <end position="261"/>
    </location>
</feature>
<organism evidence="7 8">
    <name type="scientific">Diversispora eburnea</name>
    <dbReference type="NCBI Taxonomy" id="1213867"/>
    <lineage>
        <taxon>Eukaryota</taxon>
        <taxon>Fungi</taxon>
        <taxon>Fungi incertae sedis</taxon>
        <taxon>Mucoromycota</taxon>
        <taxon>Glomeromycotina</taxon>
        <taxon>Glomeromycetes</taxon>
        <taxon>Diversisporales</taxon>
        <taxon>Diversisporaceae</taxon>
        <taxon>Diversispora</taxon>
    </lineage>
</organism>
<dbReference type="EMBL" id="CAJVPK010000219">
    <property type="protein sequence ID" value="CAG8476731.1"/>
    <property type="molecule type" value="Genomic_DNA"/>
</dbReference>
<dbReference type="PANTHER" id="PTHR12953">
    <property type="entry name" value="MEMBRANE PROTEIN CH1 RELATED"/>
    <property type="match status" value="1"/>
</dbReference>
<evidence type="ECO:0000256" key="1">
    <source>
        <dbReference type="ARBA" id="ARBA00004308"/>
    </source>
</evidence>
<dbReference type="PANTHER" id="PTHR12953:SF0">
    <property type="entry name" value="SUN DOMAIN-CONTAINING OSSIFICATION FACTOR"/>
    <property type="match status" value="1"/>
</dbReference>
<dbReference type="InterPro" id="IPR012919">
    <property type="entry name" value="SUN_dom"/>
</dbReference>
<keyword evidence="3 5" id="KW-1133">Transmembrane helix</keyword>
<accession>A0A9N8W4F8</accession>
<evidence type="ECO:0000259" key="6">
    <source>
        <dbReference type="Pfam" id="PF07738"/>
    </source>
</evidence>
<evidence type="ECO:0000313" key="8">
    <source>
        <dbReference type="Proteomes" id="UP000789706"/>
    </source>
</evidence>
<evidence type="ECO:0000256" key="3">
    <source>
        <dbReference type="ARBA" id="ARBA00022989"/>
    </source>
</evidence>
<dbReference type="AlphaFoldDB" id="A0A9N8W4F8"/>
<proteinExistence type="predicted"/>
<evidence type="ECO:0000313" key="7">
    <source>
        <dbReference type="EMBL" id="CAG8476731.1"/>
    </source>
</evidence>
<evidence type="ECO:0000256" key="4">
    <source>
        <dbReference type="ARBA" id="ARBA00023136"/>
    </source>
</evidence>
<evidence type="ECO:0000256" key="5">
    <source>
        <dbReference type="SAM" id="Phobius"/>
    </source>
</evidence>
<comment type="caution">
    <text evidence="7">The sequence shown here is derived from an EMBL/GenBank/DDBJ whole genome shotgun (WGS) entry which is preliminary data.</text>
</comment>
<dbReference type="GO" id="GO:0016020">
    <property type="term" value="C:membrane"/>
    <property type="evidence" value="ECO:0007669"/>
    <property type="project" value="InterPro"/>
</dbReference>
<comment type="subcellular location">
    <subcellularLocation>
        <location evidence="1">Endomembrane system</location>
    </subcellularLocation>
</comment>
<keyword evidence="2 5" id="KW-0812">Transmembrane</keyword>
<dbReference type="GO" id="GO:0005737">
    <property type="term" value="C:cytoplasm"/>
    <property type="evidence" value="ECO:0007669"/>
    <property type="project" value="TreeGrafter"/>
</dbReference>
<sequence>MFARYLRIDFLSHYGHQHYCPVSLLRVHGTNEYEKWKKEQAEISTPHNSQHVNEGNEQVKEIEDVQQQYKSHIQNTHNVATKIVKSNDIPIIKEHPFENDNDIHGYEQQQQNTEINDVKKTSIIITTATSSFIKNNFITQESIFKTIMKRLSLLESNSNLSKRYIEEQSKMINDIILMIELSKQHQYLTITNQFNETLDKLRSNYESMLASSLINLNKNQIQLDEELKDLYSKVHILINEVIFAKWLGLISVLLLTAYVVISQNWFNLKKSGKIPETIEQIRFPTFRSKHNLKNSRNLLIRPIRH</sequence>
<dbReference type="InterPro" id="IPR045120">
    <property type="entry name" value="Suco/Slp1-like"/>
</dbReference>
<feature type="domain" description="SUN" evidence="6">
    <location>
        <begin position="2"/>
        <end position="30"/>
    </location>
</feature>